<gene>
    <name evidence="2" type="ORF">H7F53_14300</name>
</gene>
<dbReference type="EMBL" id="JACLAX010000017">
    <property type="protein sequence ID" value="MBC2670322.1"/>
    <property type="molecule type" value="Genomic_DNA"/>
</dbReference>
<keyword evidence="3" id="KW-1185">Reference proteome</keyword>
<protein>
    <submittedName>
        <fullName evidence="2">Uncharacterized protein</fullName>
    </submittedName>
</protein>
<keyword evidence="1" id="KW-0732">Signal</keyword>
<comment type="caution">
    <text evidence="2">The sequence shown here is derived from an EMBL/GenBank/DDBJ whole genome shotgun (WGS) entry which is preliminary data.</text>
</comment>
<proteinExistence type="predicted"/>
<feature type="chain" id="PRO_5031161221" evidence="1">
    <location>
        <begin position="21"/>
        <end position="208"/>
    </location>
</feature>
<dbReference type="Proteomes" id="UP000551327">
    <property type="component" value="Unassembled WGS sequence"/>
</dbReference>
<dbReference type="AlphaFoldDB" id="A0A7X1G1L0"/>
<organism evidence="2 3">
    <name type="scientific">Novosphingobium piscinae</name>
    <dbReference type="NCBI Taxonomy" id="1507448"/>
    <lineage>
        <taxon>Bacteria</taxon>
        <taxon>Pseudomonadati</taxon>
        <taxon>Pseudomonadota</taxon>
        <taxon>Alphaproteobacteria</taxon>
        <taxon>Sphingomonadales</taxon>
        <taxon>Sphingomonadaceae</taxon>
        <taxon>Novosphingobium</taxon>
    </lineage>
</organism>
<dbReference type="RefSeq" id="WP_185680184.1">
    <property type="nucleotide sequence ID" value="NZ_JACLAX010000017.1"/>
</dbReference>
<evidence type="ECO:0000256" key="1">
    <source>
        <dbReference type="SAM" id="SignalP"/>
    </source>
</evidence>
<name>A0A7X1G1L0_9SPHN</name>
<sequence>MRRAAALAALLRLATAPAGAAGETFDPARVSEVDAIACHLTAPEYNGFALAVDGEDGIAVQRHWRRIETDNPFLAEYELPAPITVAGQSTRRIAFSSSAILAVLDLADPAVVAGPEGVANAADPEGLIAGLVQAGRATRAEIEAGRPFRKFLGQKVLTDVTEPATDGASFGTHTVIARSISNVSSHPGKTLYGCSYRIDLIDRTGKRL</sequence>
<evidence type="ECO:0000313" key="3">
    <source>
        <dbReference type="Proteomes" id="UP000551327"/>
    </source>
</evidence>
<evidence type="ECO:0000313" key="2">
    <source>
        <dbReference type="EMBL" id="MBC2670322.1"/>
    </source>
</evidence>
<feature type="signal peptide" evidence="1">
    <location>
        <begin position="1"/>
        <end position="20"/>
    </location>
</feature>
<reference evidence="2 3" key="1">
    <citation type="submission" date="2020-08" db="EMBL/GenBank/DDBJ databases">
        <title>The genome sequence of type strain Novosphingobium piscinae KCTC 42194.</title>
        <authorList>
            <person name="Liu Y."/>
        </authorList>
    </citation>
    <scope>NUCLEOTIDE SEQUENCE [LARGE SCALE GENOMIC DNA]</scope>
    <source>
        <strain evidence="2 3">KCTC 42194</strain>
    </source>
</reference>
<accession>A0A7X1G1L0</accession>